<evidence type="ECO:0000256" key="3">
    <source>
        <dbReference type="ARBA" id="ARBA00023180"/>
    </source>
</evidence>
<dbReference type="CDD" id="cd09819">
    <property type="entry name" value="An_peroxidase_bacterial_1"/>
    <property type="match status" value="1"/>
</dbReference>
<keyword evidence="3" id="KW-0325">Glycoprotein</keyword>
<dbReference type="Proteomes" id="UP000705823">
    <property type="component" value="Unassembled WGS sequence"/>
</dbReference>
<dbReference type="RefSeq" id="WP_142978898.1">
    <property type="nucleotide sequence ID" value="NZ_RKLU01000002.1"/>
</dbReference>
<evidence type="ECO:0000313" key="4">
    <source>
        <dbReference type="EMBL" id="TQQ82633.1"/>
    </source>
</evidence>
<dbReference type="GO" id="GO:0004601">
    <property type="term" value="F:peroxidase activity"/>
    <property type="evidence" value="ECO:0007669"/>
    <property type="project" value="UniProtKB-KW"/>
</dbReference>
<comment type="caution">
    <text evidence="4">The sequence shown here is derived from an EMBL/GenBank/DDBJ whole genome shotgun (WGS) entry which is preliminary data.</text>
</comment>
<evidence type="ECO:0000313" key="5">
    <source>
        <dbReference type="Proteomes" id="UP000705823"/>
    </source>
</evidence>
<keyword evidence="5" id="KW-1185">Reference proteome</keyword>
<dbReference type="Gene3D" id="1.10.640.10">
    <property type="entry name" value="Haem peroxidase domain superfamily, animal type"/>
    <property type="match status" value="1"/>
</dbReference>
<dbReference type="InterPro" id="IPR037120">
    <property type="entry name" value="Haem_peroxidase_sf_animal"/>
</dbReference>
<dbReference type="PANTHER" id="PTHR11475">
    <property type="entry name" value="OXIDASE/PEROXIDASE"/>
    <property type="match status" value="1"/>
</dbReference>
<accession>A0A8J8PCB9</accession>
<dbReference type="InterPro" id="IPR010255">
    <property type="entry name" value="Haem_peroxidase_sf"/>
</dbReference>
<dbReference type="GO" id="GO:0005576">
    <property type="term" value="C:extracellular region"/>
    <property type="evidence" value="ECO:0007669"/>
    <property type="project" value="UniProtKB-SubCell"/>
</dbReference>
<dbReference type="PROSITE" id="PS50292">
    <property type="entry name" value="PEROXIDASE_3"/>
    <property type="match status" value="1"/>
</dbReference>
<organism evidence="4 5">
    <name type="scientific">Halonotius terrestris</name>
    <dbReference type="NCBI Taxonomy" id="2487750"/>
    <lineage>
        <taxon>Archaea</taxon>
        <taxon>Methanobacteriati</taxon>
        <taxon>Methanobacteriota</taxon>
        <taxon>Stenosarchaea group</taxon>
        <taxon>Halobacteria</taxon>
        <taxon>Halobacteriales</taxon>
        <taxon>Haloferacaceae</taxon>
        <taxon>Halonotius</taxon>
    </lineage>
</organism>
<name>A0A8J8PCB9_9EURY</name>
<dbReference type="GO" id="GO:0020037">
    <property type="term" value="F:heme binding"/>
    <property type="evidence" value="ECO:0007669"/>
    <property type="project" value="InterPro"/>
</dbReference>
<dbReference type="Pfam" id="PF03098">
    <property type="entry name" value="An_peroxidase"/>
    <property type="match status" value="1"/>
</dbReference>
<dbReference type="GO" id="GO:0006979">
    <property type="term" value="P:response to oxidative stress"/>
    <property type="evidence" value="ECO:0007669"/>
    <property type="project" value="InterPro"/>
</dbReference>
<evidence type="ECO:0000256" key="1">
    <source>
        <dbReference type="ARBA" id="ARBA00004613"/>
    </source>
</evidence>
<dbReference type="PANTHER" id="PTHR11475:SF4">
    <property type="entry name" value="CHORION PEROXIDASE"/>
    <property type="match status" value="1"/>
</dbReference>
<sequence>MSTEYTVCGRVSYPDGIAALGVTVLAVDSDLGTDDPLGAMEVRPDGSFEIHATSDDVGGAIEGDPEIVLYCFREGERIHEQSVTADPETTVELTVSRQDQLSMESMMNAMCNMHHGLSEQRGMTNVSRAPFNPGHGRFGRLFPYLEPADHDEELLEDLGRPGGPLDESTHDQSVGEASVPAGIAFFGQFIDHDITLDPLSSLARRNDPDALRNFRTPGLDLDSVYGTGPETSPFLYESPMQGGSEYRLLVAGDGRPDVPRNREGTALTGDHRNDENHILSQFQYAMLEFHNSIVDWLGEGCSEPFERANQLARWHYQWIVLEEFLPTICDEDIVDDVRQQRAYYTPGQGEEPYIPVEFSVAAYRYGHSQIRERYRVNSETKADLFGHGDDAFGMGFQAPSADEAVDWRYLFDLKDPDIVPQSARAIDPLMSPDLLDLPFIESESWRSSLASRNLVRGKRLGLPSGQAVARAMGIEPLSNEEIGFDQALAELDDHDPPADIEAPLWHYILAEAREASGGDHLGAVGSRIVAETLVGLIESDPSSFLTVQPEWTPTLPAPNSGDDEFAIADLLEFAVDGVN</sequence>
<proteinExistence type="predicted"/>
<keyword evidence="2" id="KW-0964">Secreted</keyword>
<dbReference type="OrthoDB" id="321629at2157"/>
<protein>
    <submittedName>
        <fullName evidence="4">Peroxidase</fullName>
    </submittedName>
</protein>
<dbReference type="InterPro" id="IPR019791">
    <property type="entry name" value="Haem_peroxidase_animal"/>
</dbReference>
<keyword evidence="4" id="KW-0560">Oxidoreductase</keyword>
<gene>
    <name evidence="4" type="ORF">EGH24_04060</name>
</gene>
<dbReference type="EMBL" id="RKLU01000002">
    <property type="protein sequence ID" value="TQQ82633.1"/>
    <property type="molecule type" value="Genomic_DNA"/>
</dbReference>
<evidence type="ECO:0000256" key="2">
    <source>
        <dbReference type="ARBA" id="ARBA00022525"/>
    </source>
</evidence>
<dbReference type="AlphaFoldDB" id="A0A8J8PCB9"/>
<keyword evidence="4" id="KW-0575">Peroxidase</keyword>
<reference evidence="4" key="1">
    <citation type="submission" date="2019-02" db="EMBL/GenBank/DDBJ databases">
        <title>Halonotius sp. a new haloarchaeum isolated from saline soil.</title>
        <authorList>
            <person name="Duran-Viseras A."/>
            <person name="Sanchez-Porro C."/>
            <person name="Ventosa A."/>
        </authorList>
    </citation>
    <scope>NUCLEOTIDE SEQUENCE</scope>
    <source>
        <strain evidence="4">F15B</strain>
    </source>
</reference>
<dbReference type="SUPFAM" id="SSF48113">
    <property type="entry name" value="Heme-dependent peroxidases"/>
    <property type="match status" value="1"/>
</dbReference>
<comment type="subcellular location">
    <subcellularLocation>
        <location evidence="1">Secreted</location>
    </subcellularLocation>
</comment>